<dbReference type="EMBL" id="CP024047">
    <property type="protein sequence ID" value="AXR77620.1"/>
    <property type="molecule type" value="Genomic_DNA"/>
</dbReference>
<feature type="region of interest" description="Disordered" evidence="1">
    <location>
        <begin position="1"/>
        <end position="32"/>
    </location>
</feature>
<name>A0A346PDM5_9EURY</name>
<protein>
    <recommendedName>
        <fullName evidence="2">Halobacterial output domain-containing protein</fullName>
    </recommendedName>
</protein>
<evidence type="ECO:0000313" key="4">
    <source>
        <dbReference type="Proteomes" id="UP000258707"/>
    </source>
</evidence>
<gene>
    <name evidence="3" type="ORF">AArc1_1281</name>
</gene>
<feature type="compositionally biased region" description="Basic and acidic residues" evidence="1">
    <location>
        <begin position="1"/>
        <end position="11"/>
    </location>
</feature>
<dbReference type="InterPro" id="IPR040624">
    <property type="entry name" value="HalOD1"/>
</dbReference>
<reference evidence="4" key="1">
    <citation type="submission" date="2017-10" db="EMBL/GenBank/DDBJ databases">
        <title>Phenotypic and genomic properties of facultatively anaerobic sulfur-reducing natronoarchaea from hypersaline soda lakes.</title>
        <authorList>
            <person name="Sorokin D.Y."/>
            <person name="Kublanov I.V."/>
            <person name="Roman P."/>
            <person name="Sinninghe Damste J.S."/>
            <person name="Golyshin P.N."/>
            <person name="Rojo D."/>
            <person name="Ciordia S."/>
            <person name="Mena Md.C."/>
            <person name="Ferrer M."/>
            <person name="Messina E."/>
            <person name="Smedile F."/>
            <person name="La Spada G."/>
            <person name="La Cono V."/>
            <person name="Yakimov M.M."/>
        </authorList>
    </citation>
    <scope>NUCLEOTIDE SEQUENCE [LARGE SCALE GENOMIC DNA]</scope>
    <source>
        <strain evidence="4">AArc1</strain>
    </source>
</reference>
<evidence type="ECO:0000259" key="2">
    <source>
        <dbReference type="Pfam" id="PF18545"/>
    </source>
</evidence>
<sequence length="129" mass="14161">MDYGSVDDRNKQSTMQTELPSDDTTNGPRYDQANDRYVFHHDSDSTATITTTVVHALAAIADTDVSQGEFSLYDSVDPDALERLFSPKADGTERTGGHVAFTALDHEIYVYANGDVIVYPPTDTPRSGR</sequence>
<dbReference type="Pfam" id="PF18545">
    <property type="entry name" value="HalOD1"/>
    <property type="match status" value="1"/>
</dbReference>
<dbReference type="KEGG" id="nan:AArc1_1281"/>
<organism evidence="3 4">
    <name type="scientific">Natrarchaeobaculum sulfurireducens</name>
    <dbReference type="NCBI Taxonomy" id="2044521"/>
    <lineage>
        <taxon>Archaea</taxon>
        <taxon>Methanobacteriati</taxon>
        <taxon>Methanobacteriota</taxon>
        <taxon>Stenosarchaea group</taxon>
        <taxon>Halobacteria</taxon>
        <taxon>Halobacteriales</taxon>
        <taxon>Natrialbaceae</taxon>
        <taxon>Natrarchaeobaculum</taxon>
    </lineage>
</organism>
<feature type="compositionally biased region" description="Polar residues" evidence="1">
    <location>
        <begin position="12"/>
        <end position="27"/>
    </location>
</feature>
<evidence type="ECO:0000313" key="3">
    <source>
        <dbReference type="EMBL" id="AXR77620.1"/>
    </source>
</evidence>
<feature type="domain" description="Halobacterial output" evidence="2">
    <location>
        <begin position="46"/>
        <end position="120"/>
    </location>
</feature>
<proteinExistence type="predicted"/>
<accession>A0A346PDM5</accession>
<dbReference type="Proteomes" id="UP000258707">
    <property type="component" value="Chromosome"/>
</dbReference>
<evidence type="ECO:0000256" key="1">
    <source>
        <dbReference type="SAM" id="MobiDB-lite"/>
    </source>
</evidence>
<dbReference type="AlphaFoldDB" id="A0A346PDM5"/>